<reference evidence="8 9" key="1">
    <citation type="submission" date="2019-06" db="EMBL/GenBank/DDBJ databases">
        <title>Sequencing the genomes of 1000 actinobacteria strains.</title>
        <authorList>
            <person name="Klenk H.-P."/>
        </authorList>
    </citation>
    <scope>NUCLEOTIDE SEQUENCE [LARGE SCALE GENOMIC DNA]</scope>
    <source>
        <strain evidence="8 9">DSM 21947</strain>
    </source>
</reference>
<name>A0A8H2K862_9MICO</name>
<dbReference type="InterPro" id="IPR036388">
    <property type="entry name" value="WH-like_DNA-bd_sf"/>
</dbReference>
<keyword evidence="9" id="KW-1185">Reference proteome</keyword>
<dbReference type="Proteomes" id="UP000316560">
    <property type="component" value="Unassembled WGS sequence"/>
</dbReference>
<keyword evidence="3" id="KW-0805">Transcription regulation</keyword>
<dbReference type="Gene3D" id="3.40.50.2300">
    <property type="match status" value="1"/>
</dbReference>
<keyword evidence="2" id="KW-0902">Two-component regulatory system</keyword>
<comment type="caution">
    <text evidence="8">The sequence shown here is derived from an EMBL/GenBank/DDBJ whole genome shotgun (WGS) entry which is preliminary data.</text>
</comment>
<dbReference type="Gene3D" id="1.10.10.10">
    <property type="entry name" value="Winged helix-like DNA-binding domain superfamily/Winged helix DNA-binding domain"/>
    <property type="match status" value="1"/>
</dbReference>
<evidence type="ECO:0000256" key="1">
    <source>
        <dbReference type="ARBA" id="ARBA00022553"/>
    </source>
</evidence>
<evidence type="ECO:0000256" key="3">
    <source>
        <dbReference type="ARBA" id="ARBA00023015"/>
    </source>
</evidence>
<dbReference type="InterPro" id="IPR039420">
    <property type="entry name" value="WalR-like"/>
</dbReference>
<evidence type="ECO:0000256" key="5">
    <source>
        <dbReference type="ARBA" id="ARBA00023163"/>
    </source>
</evidence>
<dbReference type="PANTHER" id="PTHR48111:SF1">
    <property type="entry name" value="TWO-COMPONENT RESPONSE REGULATOR ORR33"/>
    <property type="match status" value="1"/>
</dbReference>
<evidence type="ECO:0000256" key="6">
    <source>
        <dbReference type="PROSITE-ProRule" id="PRU01091"/>
    </source>
</evidence>
<feature type="DNA-binding region" description="OmpR/PhoB-type" evidence="6">
    <location>
        <begin position="144"/>
        <end position="242"/>
    </location>
</feature>
<feature type="domain" description="OmpR/PhoB-type" evidence="7">
    <location>
        <begin position="144"/>
        <end position="242"/>
    </location>
</feature>
<evidence type="ECO:0000256" key="4">
    <source>
        <dbReference type="ARBA" id="ARBA00023125"/>
    </source>
</evidence>
<evidence type="ECO:0000313" key="8">
    <source>
        <dbReference type="EMBL" id="TQO20628.1"/>
    </source>
</evidence>
<dbReference type="Pfam" id="PF00486">
    <property type="entry name" value="Trans_reg_C"/>
    <property type="match status" value="1"/>
</dbReference>
<protein>
    <submittedName>
        <fullName evidence="8">Two-component system KDP operon response regulator KdpE</fullName>
    </submittedName>
</protein>
<accession>A0A8H2K862</accession>
<dbReference type="InterPro" id="IPR016032">
    <property type="entry name" value="Sig_transdc_resp-reg_C-effctor"/>
</dbReference>
<keyword evidence="4 6" id="KW-0238">DNA-binding</keyword>
<evidence type="ECO:0000313" key="9">
    <source>
        <dbReference type="Proteomes" id="UP000316560"/>
    </source>
</evidence>
<dbReference type="CDD" id="cd00383">
    <property type="entry name" value="trans_reg_C"/>
    <property type="match status" value="1"/>
</dbReference>
<proteinExistence type="predicted"/>
<dbReference type="SUPFAM" id="SSF46894">
    <property type="entry name" value="C-terminal effector domain of the bipartite response regulators"/>
    <property type="match status" value="1"/>
</dbReference>
<dbReference type="AlphaFoldDB" id="A0A8H2K862"/>
<organism evidence="8 9">
    <name type="scientific">Rhodoglobus vestalii</name>
    <dbReference type="NCBI Taxonomy" id="193384"/>
    <lineage>
        <taxon>Bacteria</taxon>
        <taxon>Bacillati</taxon>
        <taxon>Actinomycetota</taxon>
        <taxon>Actinomycetes</taxon>
        <taxon>Micrococcales</taxon>
        <taxon>Microbacteriaceae</taxon>
        <taxon>Rhodoglobus</taxon>
    </lineage>
</organism>
<keyword evidence="1" id="KW-0597">Phosphoprotein</keyword>
<dbReference type="RefSeq" id="WP_141990919.1">
    <property type="nucleotide sequence ID" value="NZ_VFRA01000001.1"/>
</dbReference>
<dbReference type="GO" id="GO:0006355">
    <property type="term" value="P:regulation of DNA-templated transcription"/>
    <property type="evidence" value="ECO:0007669"/>
    <property type="project" value="InterPro"/>
</dbReference>
<dbReference type="InterPro" id="IPR001867">
    <property type="entry name" value="OmpR/PhoB-type_DNA-bd"/>
</dbReference>
<dbReference type="PROSITE" id="PS51755">
    <property type="entry name" value="OMPR_PHOB"/>
    <property type="match status" value="1"/>
</dbReference>
<dbReference type="PANTHER" id="PTHR48111">
    <property type="entry name" value="REGULATOR OF RPOS"/>
    <property type="match status" value="1"/>
</dbReference>
<dbReference type="GO" id="GO:0000976">
    <property type="term" value="F:transcription cis-regulatory region binding"/>
    <property type="evidence" value="ECO:0007669"/>
    <property type="project" value="TreeGrafter"/>
</dbReference>
<evidence type="ECO:0000259" key="7">
    <source>
        <dbReference type="PROSITE" id="PS51755"/>
    </source>
</evidence>
<evidence type="ECO:0000256" key="2">
    <source>
        <dbReference type="ARBA" id="ARBA00023012"/>
    </source>
</evidence>
<dbReference type="SUPFAM" id="SSF52172">
    <property type="entry name" value="CheY-like"/>
    <property type="match status" value="1"/>
</dbReference>
<keyword evidence="5" id="KW-0804">Transcription</keyword>
<dbReference type="GO" id="GO:0000156">
    <property type="term" value="F:phosphorelay response regulator activity"/>
    <property type="evidence" value="ECO:0007669"/>
    <property type="project" value="TreeGrafter"/>
</dbReference>
<gene>
    <name evidence="8" type="ORF">FB472_2267</name>
</gene>
<dbReference type="GO" id="GO:0032993">
    <property type="term" value="C:protein-DNA complex"/>
    <property type="evidence" value="ECO:0007669"/>
    <property type="project" value="TreeGrafter"/>
</dbReference>
<dbReference type="OrthoDB" id="5147062at2"/>
<sequence>MKHLARDGVAWPTAIASRWPPRVSTCESPGGLTFDSADEFLGRGIELVCHATPAEALIALTSESPNVVLVPTDIVGMDPIAFVRATRSWADVPIIIGMAAGPSAVETGTRALALGASRLLDLPLNAGALAASVKHLGLPALESAAILHVGDLSLNPQSHQAARGGRVIELSPREFLLLSYLMRESPRVVSADELAEYLGLPAVSDPKSIRVMVGRIRRKLEDSSGDSLPLATIRGFGYRILGT</sequence>
<dbReference type="EMBL" id="VFRA01000001">
    <property type="protein sequence ID" value="TQO20628.1"/>
    <property type="molecule type" value="Genomic_DNA"/>
</dbReference>
<dbReference type="SMART" id="SM00862">
    <property type="entry name" value="Trans_reg_C"/>
    <property type="match status" value="1"/>
</dbReference>
<dbReference type="GO" id="GO:0005829">
    <property type="term" value="C:cytosol"/>
    <property type="evidence" value="ECO:0007669"/>
    <property type="project" value="TreeGrafter"/>
</dbReference>
<dbReference type="InterPro" id="IPR011006">
    <property type="entry name" value="CheY-like_superfamily"/>
</dbReference>